<feature type="transmembrane region" description="Helical" evidence="2">
    <location>
        <begin position="29"/>
        <end position="50"/>
    </location>
</feature>
<keyword evidence="2" id="KW-0472">Membrane</keyword>
<evidence type="ECO:0000256" key="1">
    <source>
        <dbReference type="SAM" id="MobiDB-lite"/>
    </source>
</evidence>
<evidence type="ECO:0000313" key="3">
    <source>
        <dbReference type="EMBL" id="CAD7228228.1"/>
    </source>
</evidence>
<protein>
    <submittedName>
        <fullName evidence="3">Uncharacterized protein</fullName>
    </submittedName>
</protein>
<gene>
    <name evidence="3" type="ORF">CTOB1V02_LOCUS6116</name>
</gene>
<reference evidence="3" key="1">
    <citation type="submission" date="2020-11" db="EMBL/GenBank/DDBJ databases">
        <authorList>
            <person name="Tran Van P."/>
        </authorList>
    </citation>
    <scope>NUCLEOTIDE SEQUENCE</scope>
</reference>
<keyword evidence="2" id="KW-0812">Transmembrane</keyword>
<proteinExistence type="predicted"/>
<feature type="region of interest" description="Disordered" evidence="1">
    <location>
        <begin position="54"/>
        <end position="80"/>
    </location>
</feature>
<organism evidence="3">
    <name type="scientific">Cyprideis torosa</name>
    <dbReference type="NCBI Taxonomy" id="163714"/>
    <lineage>
        <taxon>Eukaryota</taxon>
        <taxon>Metazoa</taxon>
        <taxon>Ecdysozoa</taxon>
        <taxon>Arthropoda</taxon>
        <taxon>Crustacea</taxon>
        <taxon>Oligostraca</taxon>
        <taxon>Ostracoda</taxon>
        <taxon>Podocopa</taxon>
        <taxon>Podocopida</taxon>
        <taxon>Cytherocopina</taxon>
        <taxon>Cytheroidea</taxon>
        <taxon>Cytherideidae</taxon>
        <taxon>Cyprideis</taxon>
    </lineage>
</organism>
<sequence>METVANFTNVTVTMTSACPEPNVSASPPFGGIEFVLILLFPFLVLAVHLCDRQQSTKGSGSSEQQRQDVTASEESRCELRGSFEKDLEEGIIDEGIIEELQNEQQQHEVPGIHVVGNRCPQTMRKHFPTDPVYSSFLEYDGPVAIVNMEDEGRS</sequence>
<keyword evidence="2" id="KW-1133">Transmembrane helix</keyword>
<name>A0A7R8WF66_9CRUS</name>
<dbReference type="AlphaFoldDB" id="A0A7R8WF66"/>
<feature type="compositionally biased region" description="Polar residues" evidence="1">
    <location>
        <begin position="54"/>
        <end position="72"/>
    </location>
</feature>
<dbReference type="EMBL" id="OB661441">
    <property type="protein sequence ID" value="CAD7228228.1"/>
    <property type="molecule type" value="Genomic_DNA"/>
</dbReference>
<accession>A0A7R8WF66</accession>
<evidence type="ECO:0000256" key="2">
    <source>
        <dbReference type="SAM" id="Phobius"/>
    </source>
</evidence>